<keyword evidence="1" id="KW-1133">Transmembrane helix</keyword>
<accession>A0A2S9JQH8</accession>
<reference evidence="2 3" key="1">
    <citation type="submission" date="2018-02" db="EMBL/GenBank/DDBJ databases">
        <title>The draft genome of Phyllobacterium myrsinacearum DSM5892.</title>
        <authorList>
            <person name="Li L."/>
            <person name="Liu L."/>
            <person name="Zhang X."/>
            <person name="Wang T."/>
        </authorList>
    </citation>
    <scope>NUCLEOTIDE SEQUENCE [LARGE SCALE GENOMIC DNA]</scope>
    <source>
        <strain evidence="2 3">DSM 5892</strain>
    </source>
</reference>
<keyword evidence="1" id="KW-0472">Membrane</keyword>
<keyword evidence="1" id="KW-0812">Transmembrane</keyword>
<feature type="transmembrane region" description="Helical" evidence="1">
    <location>
        <begin position="21"/>
        <end position="40"/>
    </location>
</feature>
<dbReference type="AlphaFoldDB" id="A0A2S9JQH8"/>
<dbReference type="RefSeq" id="WP_105733561.1">
    <property type="nucleotide sequence ID" value="NZ_PVBT01000002.1"/>
</dbReference>
<keyword evidence="3" id="KW-1185">Reference proteome</keyword>
<gene>
    <name evidence="2" type="ORF">C5750_09210</name>
</gene>
<name>A0A2S9JQH8_9HYPH</name>
<evidence type="ECO:0000256" key="1">
    <source>
        <dbReference type="SAM" id="Phobius"/>
    </source>
</evidence>
<protein>
    <submittedName>
        <fullName evidence="2">Uncharacterized protein</fullName>
    </submittedName>
</protein>
<feature type="transmembrane region" description="Helical" evidence="1">
    <location>
        <begin position="46"/>
        <end position="68"/>
    </location>
</feature>
<evidence type="ECO:0000313" key="3">
    <source>
        <dbReference type="Proteomes" id="UP000238563"/>
    </source>
</evidence>
<dbReference type="EMBL" id="PVBT01000002">
    <property type="protein sequence ID" value="PRD55332.1"/>
    <property type="molecule type" value="Genomic_DNA"/>
</dbReference>
<evidence type="ECO:0000313" key="2">
    <source>
        <dbReference type="EMBL" id="PRD55332.1"/>
    </source>
</evidence>
<proteinExistence type="predicted"/>
<comment type="caution">
    <text evidence="2">The sequence shown here is derived from an EMBL/GenBank/DDBJ whole genome shotgun (WGS) entry which is preliminary data.</text>
</comment>
<sequence length="73" mass="7675">MNILKEVLAELYKMFLGDAKLTAATCAVVAATAAIIRWVPALDPAIAGYLFLAGCLATLIIVTTAAAVRSRRP</sequence>
<organism evidence="2 3">
    <name type="scientific">Phyllobacterium myrsinacearum</name>
    <dbReference type="NCBI Taxonomy" id="28101"/>
    <lineage>
        <taxon>Bacteria</taxon>
        <taxon>Pseudomonadati</taxon>
        <taxon>Pseudomonadota</taxon>
        <taxon>Alphaproteobacteria</taxon>
        <taxon>Hyphomicrobiales</taxon>
        <taxon>Phyllobacteriaceae</taxon>
        <taxon>Phyllobacterium</taxon>
    </lineage>
</organism>
<dbReference type="Proteomes" id="UP000238563">
    <property type="component" value="Unassembled WGS sequence"/>
</dbReference>